<dbReference type="InterPro" id="IPR029063">
    <property type="entry name" value="SAM-dependent_MTases_sf"/>
</dbReference>
<name>A0A369WQA0_9GAMM</name>
<sequence>MSSQHWDEKSFCEDYSSTWEISEDEVHYGWLAPGERQLNLIDIDLVNANVLDIGCGMGENLIALAHKGANAHGIDISSHMLEVARKKLAPYHDSLTPVHLKQQDMRKTDFFPGISFDLILSAYSLEYLSNPGELKELFYNLFKRLKPGGIFIFCFSHQLQHYRHNMLANHSSKTGDDQFSTLIYSFRDVVSALSEVGFLIERVVEQGTQNPSQLSYEEARQFPYHFHPDKNPCHPQFDKQSNQVPHTVIYKVRKLDSHGLKQDQQLTFNYRNNQIRIWGQNRTIDESFDFAAQGRTYCAHKLARYDNVVGLCEAFSLEVQSQHLQPFDEAELKLDLDGSVHHRSVPANSIQALLHSQLLQEGLNPCYSRSTFIGNQEMETGLYIKRLDPIYGQIGRLFPDQQLGILVFINGEEPAHGTIGLEDITATVGDRIQVFYIATRWGKAWRPKSRTDEQLDLF</sequence>
<dbReference type="SUPFAM" id="SSF53335">
    <property type="entry name" value="S-adenosyl-L-methionine-dependent methyltransferases"/>
    <property type="match status" value="1"/>
</dbReference>
<comment type="caution">
    <text evidence="4">The sequence shown here is derived from an EMBL/GenBank/DDBJ whole genome shotgun (WGS) entry which is preliminary data.</text>
</comment>
<keyword evidence="1 4" id="KW-0489">Methyltransferase</keyword>
<dbReference type="Pfam" id="PF13649">
    <property type="entry name" value="Methyltransf_25"/>
    <property type="match status" value="1"/>
</dbReference>
<dbReference type="GO" id="GO:0008168">
    <property type="term" value="F:methyltransferase activity"/>
    <property type="evidence" value="ECO:0007669"/>
    <property type="project" value="UniProtKB-KW"/>
</dbReference>
<proteinExistence type="predicted"/>
<evidence type="ECO:0000256" key="2">
    <source>
        <dbReference type="ARBA" id="ARBA00022679"/>
    </source>
</evidence>
<accession>A0A369WQA0</accession>
<dbReference type="PANTHER" id="PTHR43861:SF1">
    <property type="entry name" value="TRANS-ACONITATE 2-METHYLTRANSFERASE"/>
    <property type="match status" value="1"/>
</dbReference>
<keyword evidence="5" id="KW-1185">Reference proteome</keyword>
<dbReference type="Gene3D" id="3.40.50.150">
    <property type="entry name" value="Vaccinia Virus protein VP39"/>
    <property type="match status" value="1"/>
</dbReference>
<feature type="domain" description="Methyltransferase" evidence="3">
    <location>
        <begin position="50"/>
        <end position="149"/>
    </location>
</feature>
<evidence type="ECO:0000313" key="5">
    <source>
        <dbReference type="Proteomes" id="UP000253769"/>
    </source>
</evidence>
<protein>
    <submittedName>
        <fullName evidence="4">Class I SAM-dependent methyltransferase</fullName>
    </submittedName>
</protein>
<gene>
    <name evidence="4" type="ORF">DV711_09160</name>
</gene>
<dbReference type="InterPro" id="IPR041698">
    <property type="entry name" value="Methyltransf_25"/>
</dbReference>
<dbReference type="CDD" id="cd02440">
    <property type="entry name" value="AdoMet_MTases"/>
    <property type="match status" value="1"/>
</dbReference>
<dbReference type="AlphaFoldDB" id="A0A369WQA0"/>
<evidence type="ECO:0000259" key="3">
    <source>
        <dbReference type="Pfam" id="PF13649"/>
    </source>
</evidence>
<organism evidence="4 5">
    <name type="scientific">Motiliproteus coralliicola</name>
    <dbReference type="NCBI Taxonomy" id="2283196"/>
    <lineage>
        <taxon>Bacteria</taxon>
        <taxon>Pseudomonadati</taxon>
        <taxon>Pseudomonadota</taxon>
        <taxon>Gammaproteobacteria</taxon>
        <taxon>Oceanospirillales</taxon>
        <taxon>Oceanospirillaceae</taxon>
        <taxon>Motiliproteus</taxon>
    </lineage>
</organism>
<keyword evidence="2 4" id="KW-0808">Transferase</keyword>
<dbReference type="Proteomes" id="UP000253769">
    <property type="component" value="Unassembled WGS sequence"/>
</dbReference>
<dbReference type="PANTHER" id="PTHR43861">
    <property type="entry name" value="TRANS-ACONITATE 2-METHYLTRANSFERASE-RELATED"/>
    <property type="match status" value="1"/>
</dbReference>
<dbReference type="RefSeq" id="WP_114695369.1">
    <property type="nucleotide sequence ID" value="NZ_QQOH01000002.1"/>
</dbReference>
<dbReference type="EMBL" id="QQOH01000002">
    <property type="protein sequence ID" value="RDE22736.1"/>
    <property type="molecule type" value="Genomic_DNA"/>
</dbReference>
<evidence type="ECO:0000313" key="4">
    <source>
        <dbReference type="EMBL" id="RDE22736.1"/>
    </source>
</evidence>
<evidence type="ECO:0000256" key="1">
    <source>
        <dbReference type="ARBA" id="ARBA00022603"/>
    </source>
</evidence>
<dbReference type="GO" id="GO:0032259">
    <property type="term" value="P:methylation"/>
    <property type="evidence" value="ECO:0007669"/>
    <property type="project" value="UniProtKB-KW"/>
</dbReference>
<dbReference type="OrthoDB" id="7348755at2"/>
<reference evidence="4 5" key="1">
    <citation type="submission" date="2018-07" db="EMBL/GenBank/DDBJ databases">
        <title>Motiliproteus coralliicola sp. nov., a bacterium isolated from Coral.</title>
        <authorList>
            <person name="Wang G."/>
        </authorList>
    </citation>
    <scope>NUCLEOTIDE SEQUENCE [LARGE SCALE GENOMIC DNA]</scope>
    <source>
        <strain evidence="4 5">C34</strain>
    </source>
</reference>